<dbReference type="Pfam" id="PF02597">
    <property type="entry name" value="ThiS"/>
    <property type="match status" value="1"/>
</dbReference>
<dbReference type="InterPro" id="IPR012675">
    <property type="entry name" value="Beta-grasp_dom_sf"/>
</dbReference>
<dbReference type="PANTHER" id="PTHR34472:SF1">
    <property type="entry name" value="SULFUR CARRIER PROTEIN THIS"/>
    <property type="match status" value="1"/>
</dbReference>
<evidence type="ECO:0000313" key="1">
    <source>
        <dbReference type="EMBL" id="OIJ41486.1"/>
    </source>
</evidence>
<reference evidence="1 2" key="1">
    <citation type="submission" date="2014-10" db="EMBL/GenBank/DDBJ databases">
        <authorList>
            <person name="Seo M.-J."/>
            <person name="Seok Y.J."/>
            <person name="Cha I.-T."/>
        </authorList>
    </citation>
    <scope>NUCLEOTIDE SEQUENCE [LARGE SCALE GENOMIC DNA]</scope>
    <source>
        <strain evidence="1 2">NEU</strain>
    </source>
</reference>
<dbReference type="NCBIfam" id="TIGR01683">
    <property type="entry name" value="thiS"/>
    <property type="match status" value="1"/>
</dbReference>
<accession>A0A1S2N8R7</accession>
<organism evidence="1 2">
    <name type="scientific">Massilia timonae</name>
    <dbReference type="NCBI Taxonomy" id="47229"/>
    <lineage>
        <taxon>Bacteria</taxon>
        <taxon>Pseudomonadati</taxon>
        <taxon>Pseudomonadota</taxon>
        <taxon>Betaproteobacteria</taxon>
        <taxon>Burkholderiales</taxon>
        <taxon>Oxalobacteraceae</taxon>
        <taxon>Telluria group</taxon>
        <taxon>Massilia</taxon>
    </lineage>
</organism>
<name>A0A1S2N8R7_9BURK</name>
<dbReference type="PANTHER" id="PTHR34472">
    <property type="entry name" value="SULFUR CARRIER PROTEIN THIS"/>
    <property type="match status" value="1"/>
</dbReference>
<dbReference type="CDD" id="cd00565">
    <property type="entry name" value="Ubl_ThiS"/>
    <property type="match status" value="1"/>
</dbReference>
<dbReference type="InterPro" id="IPR016155">
    <property type="entry name" value="Mopterin_synth/thiamin_S_b"/>
</dbReference>
<dbReference type="EMBL" id="JRYB01000001">
    <property type="protein sequence ID" value="OIJ41486.1"/>
    <property type="molecule type" value="Genomic_DNA"/>
</dbReference>
<dbReference type="InterPro" id="IPR003749">
    <property type="entry name" value="ThiS/MoaD-like"/>
</dbReference>
<dbReference type="RefSeq" id="WP_005667962.1">
    <property type="nucleotide sequence ID" value="NZ_DALZDZ010000004.1"/>
</dbReference>
<proteinExistence type="predicted"/>
<dbReference type="Gene3D" id="3.10.20.30">
    <property type="match status" value="1"/>
</dbReference>
<evidence type="ECO:0000313" key="2">
    <source>
        <dbReference type="Proteomes" id="UP000180246"/>
    </source>
</evidence>
<dbReference type="SUPFAM" id="SSF54285">
    <property type="entry name" value="MoaD/ThiS"/>
    <property type="match status" value="1"/>
</dbReference>
<dbReference type="Proteomes" id="UP000180246">
    <property type="component" value="Unassembled WGS sequence"/>
</dbReference>
<sequence>MTPIEVNGAPCQVPPGQTLFGLLEQLGLSGQGMALAVNREVVPRQQWLHRRLHEQDRVDIVRAIGGG</sequence>
<dbReference type="InterPro" id="IPR010035">
    <property type="entry name" value="Thi_S"/>
</dbReference>
<protein>
    <submittedName>
        <fullName evidence="1">Thiamine biosynthesis protein ThiS</fullName>
    </submittedName>
</protein>
<comment type="caution">
    <text evidence="1">The sequence shown here is derived from an EMBL/GenBank/DDBJ whole genome shotgun (WGS) entry which is preliminary data.</text>
</comment>
<gene>
    <name evidence="1" type="primary">thiS</name>
    <name evidence="1" type="ORF">LO55_626</name>
</gene>
<dbReference type="AlphaFoldDB" id="A0A1S2N8R7"/>